<name>A0A7W3NI83_STRMR</name>
<feature type="transmembrane region" description="Helical" evidence="1">
    <location>
        <begin position="42"/>
        <end position="65"/>
    </location>
</feature>
<gene>
    <name evidence="2" type="ORF">HDA42_000169</name>
</gene>
<keyword evidence="3" id="KW-1185">Reference proteome</keyword>
<dbReference type="RefSeq" id="WP_182774405.1">
    <property type="nucleotide sequence ID" value="NZ_BAAAHW010000057.1"/>
</dbReference>
<protein>
    <submittedName>
        <fullName evidence="2">Uncharacterized protein</fullName>
    </submittedName>
</protein>
<organism evidence="2 3">
    <name type="scientific">Streptomyces murinus</name>
    <dbReference type="NCBI Taxonomy" id="33900"/>
    <lineage>
        <taxon>Bacteria</taxon>
        <taxon>Bacillati</taxon>
        <taxon>Actinomycetota</taxon>
        <taxon>Actinomycetes</taxon>
        <taxon>Kitasatosporales</taxon>
        <taxon>Streptomycetaceae</taxon>
        <taxon>Streptomyces</taxon>
    </lineage>
</organism>
<dbReference type="Proteomes" id="UP000577386">
    <property type="component" value="Unassembled WGS sequence"/>
</dbReference>
<dbReference type="EMBL" id="JACJIJ010000001">
    <property type="protein sequence ID" value="MBA9050994.1"/>
    <property type="molecule type" value="Genomic_DNA"/>
</dbReference>
<sequence>MPPQHDRPPPPATERPHRGVTATVSAVLRHDRGALAAATVRVVGLSALAGLLMTALIFALSWPLFTRMRNRRTWYHHLEDPCLHDHTALARAALGTLPLYLLLLGTGSAALLRPSRTSPGGIGDAAASTA</sequence>
<evidence type="ECO:0000313" key="3">
    <source>
        <dbReference type="Proteomes" id="UP000577386"/>
    </source>
</evidence>
<evidence type="ECO:0000256" key="1">
    <source>
        <dbReference type="SAM" id="Phobius"/>
    </source>
</evidence>
<proteinExistence type="predicted"/>
<accession>A0A7W3NI83</accession>
<keyword evidence="1" id="KW-0472">Membrane</keyword>
<dbReference type="AlphaFoldDB" id="A0A7W3NI83"/>
<keyword evidence="1" id="KW-0812">Transmembrane</keyword>
<comment type="caution">
    <text evidence="2">The sequence shown here is derived from an EMBL/GenBank/DDBJ whole genome shotgun (WGS) entry which is preliminary data.</text>
</comment>
<reference evidence="2 3" key="1">
    <citation type="submission" date="2020-08" db="EMBL/GenBank/DDBJ databases">
        <title>Sequencing the genomes of 1000 actinobacteria strains.</title>
        <authorList>
            <person name="Klenk H.-P."/>
        </authorList>
    </citation>
    <scope>NUCLEOTIDE SEQUENCE [LARGE SCALE GENOMIC DNA]</scope>
    <source>
        <strain evidence="2 3">DSM 41827</strain>
    </source>
</reference>
<evidence type="ECO:0000313" key="2">
    <source>
        <dbReference type="EMBL" id="MBA9050994.1"/>
    </source>
</evidence>
<keyword evidence="1" id="KW-1133">Transmembrane helix</keyword>